<gene>
    <name evidence="9" type="primary">LOC100374432</name>
</gene>
<protein>
    <submittedName>
        <fullName evidence="9">Prolyl 4-hydroxylase subunit alpha-3-like</fullName>
    </submittedName>
</protein>
<keyword evidence="4" id="KW-0223">Dioxygenase</keyword>
<keyword evidence="5" id="KW-0560">Oxidoreductase</keyword>
<reference evidence="9" key="1">
    <citation type="submission" date="2025-08" db="UniProtKB">
        <authorList>
            <consortium name="RefSeq"/>
        </authorList>
    </citation>
    <scope>IDENTIFICATION</scope>
    <source>
        <tissue evidence="9">Testes</tissue>
    </source>
</reference>
<dbReference type="SMART" id="SM00702">
    <property type="entry name" value="P4Hc"/>
    <property type="match status" value="1"/>
</dbReference>
<dbReference type="Proteomes" id="UP000694865">
    <property type="component" value="Unplaced"/>
</dbReference>
<evidence type="ECO:0000256" key="4">
    <source>
        <dbReference type="ARBA" id="ARBA00022964"/>
    </source>
</evidence>
<keyword evidence="3" id="KW-0847">Vitamin C</keyword>
<evidence type="ECO:0000256" key="3">
    <source>
        <dbReference type="ARBA" id="ARBA00022896"/>
    </source>
</evidence>
<accession>A0ABM0MJ29</accession>
<dbReference type="PANTHER" id="PTHR10869">
    <property type="entry name" value="PROLYL 4-HYDROXYLASE ALPHA SUBUNIT"/>
    <property type="match status" value="1"/>
</dbReference>
<dbReference type="Gene3D" id="2.60.120.620">
    <property type="entry name" value="q2cbj1_9rhob like domain"/>
    <property type="match status" value="2"/>
</dbReference>
<dbReference type="GeneID" id="100374432"/>
<evidence type="ECO:0000256" key="2">
    <source>
        <dbReference type="ARBA" id="ARBA00022723"/>
    </source>
</evidence>
<dbReference type="RefSeq" id="XP_006820020.1">
    <property type="nucleotide sequence ID" value="XM_006819957.1"/>
</dbReference>
<evidence type="ECO:0000313" key="9">
    <source>
        <dbReference type="RefSeq" id="XP_006820020.1"/>
    </source>
</evidence>
<keyword evidence="6" id="KW-0408">Iron</keyword>
<keyword evidence="8" id="KW-1185">Reference proteome</keyword>
<evidence type="ECO:0000259" key="7">
    <source>
        <dbReference type="SMART" id="SM00702"/>
    </source>
</evidence>
<dbReference type="InterPro" id="IPR006620">
    <property type="entry name" value="Pro_4_hyd_alph"/>
</dbReference>
<organism evidence="8 9">
    <name type="scientific">Saccoglossus kowalevskii</name>
    <name type="common">Acorn worm</name>
    <dbReference type="NCBI Taxonomy" id="10224"/>
    <lineage>
        <taxon>Eukaryota</taxon>
        <taxon>Metazoa</taxon>
        <taxon>Hemichordata</taxon>
        <taxon>Enteropneusta</taxon>
        <taxon>Harrimaniidae</taxon>
        <taxon>Saccoglossus</taxon>
    </lineage>
</organism>
<feature type="domain" description="Prolyl 4-hydroxylase alpha subunit" evidence="7">
    <location>
        <begin position="76"/>
        <end position="242"/>
    </location>
</feature>
<evidence type="ECO:0000256" key="5">
    <source>
        <dbReference type="ARBA" id="ARBA00023002"/>
    </source>
</evidence>
<name>A0ABM0MJ29_SACKO</name>
<evidence type="ECO:0000256" key="1">
    <source>
        <dbReference type="ARBA" id="ARBA00001961"/>
    </source>
</evidence>
<evidence type="ECO:0000313" key="8">
    <source>
        <dbReference type="Proteomes" id="UP000694865"/>
    </source>
</evidence>
<comment type="cofactor">
    <cofactor evidence="1">
        <name>L-ascorbate</name>
        <dbReference type="ChEBI" id="CHEBI:38290"/>
    </cofactor>
</comment>
<evidence type="ECO:0000256" key="6">
    <source>
        <dbReference type="ARBA" id="ARBA00023004"/>
    </source>
</evidence>
<keyword evidence="2" id="KW-0479">Metal-binding</keyword>
<dbReference type="PANTHER" id="PTHR10869:SF244">
    <property type="entry name" value="PROLYL 4-HYDROXYLASE SUBUNIT ALPHA-2"/>
    <property type="match status" value="1"/>
</dbReference>
<dbReference type="InterPro" id="IPR045054">
    <property type="entry name" value="P4HA-like"/>
</dbReference>
<proteinExistence type="predicted"/>
<sequence>MNQLKHQALMNHQEGKEGIVMNRPWDDPVYHKLCRGQQEIQQPSSDSSSMYCKYTHGGSFVLLLQPYKMEVLRMDPLIALYYDVISDKEIGVIKTLAVPKMATSVTIGKDGIQTPSTDIRVSKGAWLKDEENVVVRRVDKRIEYLTGLSTLEPDHAEQLQVVNYGIGGQYDPHYDFKKDVGEDKNMVDYIHASQNRIATWMFYNAAVFWWNLLPSGERDYRTLHAACPVLLGSKWVANKWIHNGGQEFRRPCNLAPDKGDT</sequence>